<dbReference type="OrthoDB" id="6152242at2759"/>
<dbReference type="Pfam" id="PF02892">
    <property type="entry name" value="zf-BED"/>
    <property type="match status" value="2"/>
</dbReference>
<keyword evidence="2 4" id="KW-0863">Zinc-finger</keyword>
<name>A0A4Y0BPK0_ANOFN</name>
<dbReference type="EnsemblMetazoa" id="AFUN021301-RA">
    <property type="protein sequence ID" value="AFUN021301-PA"/>
    <property type="gene ID" value="AFUN021301"/>
</dbReference>
<dbReference type="SMART" id="SM00614">
    <property type="entry name" value="ZnF_BED"/>
    <property type="match status" value="2"/>
</dbReference>
<accession>A0A4Y0BPK0</accession>
<reference evidence="6" key="1">
    <citation type="submission" date="2020-05" db="UniProtKB">
        <authorList>
            <consortium name="EnsemblMetazoa"/>
        </authorList>
    </citation>
    <scope>IDENTIFICATION</scope>
    <source>
        <strain evidence="6">FUMOZ</strain>
    </source>
</reference>
<dbReference type="GO" id="GO:0003677">
    <property type="term" value="F:DNA binding"/>
    <property type="evidence" value="ECO:0007669"/>
    <property type="project" value="InterPro"/>
</dbReference>
<dbReference type="STRING" id="62324.A0A4Y0BPK0"/>
<proteinExistence type="predicted"/>
<dbReference type="GeneID" id="125763517"/>
<dbReference type="GO" id="GO:0008270">
    <property type="term" value="F:zinc ion binding"/>
    <property type="evidence" value="ECO:0007669"/>
    <property type="project" value="UniProtKB-KW"/>
</dbReference>
<dbReference type="VEuPathDB" id="VectorBase:AFUN021301"/>
<organism evidence="6">
    <name type="scientific">Anopheles funestus</name>
    <name type="common">African malaria mosquito</name>
    <dbReference type="NCBI Taxonomy" id="62324"/>
    <lineage>
        <taxon>Eukaryota</taxon>
        <taxon>Metazoa</taxon>
        <taxon>Ecdysozoa</taxon>
        <taxon>Arthropoda</taxon>
        <taxon>Hexapoda</taxon>
        <taxon>Insecta</taxon>
        <taxon>Pterygota</taxon>
        <taxon>Neoptera</taxon>
        <taxon>Endopterygota</taxon>
        <taxon>Diptera</taxon>
        <taxon>Nematocera</taxon>
        <taxon>Culicoidea</taxon>
        <taxon>Culicidae</taxon>
        <taxon>Anophelinae</taxon>
        <taxon>Anopheles</taxon>
    </lineage>
</organism>
<dbReference type="SUPFAM" id="SSF57667">
    <property type="entry name" value="beta-beta-alpha zinc fingers"/>
    <property type="match status" value="2"/>
</dbReference>
<evidence type="ECO:0000256" key="4">
    <source>
        <dbReference type="PROSITE-ProRule" id="PRU00027"/>
    </source>
</evidence>
<evidence type="ECO:0000256" key="1">
    <source>
        <dbReference type="ARBA" id="ARBA00022723"/>
    </source>
</evidence>
<feature type="domain" description="BED-type" evidence="5">
    <location>
        <begin position="66"/>
        <end position="117"/>
    </location>
</feature>
<dbReference type="KEGG" id="afun:125763517"/>
<dbReference type="VEuPathDB" id="VectorBase:AFUN2_011251"/>
<dbReference type="PROSITE" id="PS50808">
    <property type="entry name" value="ZF_BED"/>
    <property type="match status" value="2"/>
</dbReference>
<keyword evidence="3" id="KW-0862">Zinc</keyword>
<feature type="domain" description="BED-type" evidence="5">
    <location>
        <begin position="6"/>
        <end position="58"/>
    </location>
</feature>
<protein>
    <recommendedName>
        <fullName evidence="5">BED-type domain-containing protein</fullName>
    </recommendedName>
</protein>
<evidence type="ECO:0000259" key="5">
    <source>
        <dbReference type="PROSITE" id="PS50808"/>
    </source>
</evidence>
<keyword evidence="1" id="KW-0479">Metal-binding</keyword>
<evidence type="ECO:0000256" key="3">
    <source>
        <dbReference type="ARBA" id="ARBA00022833"/>
    </source>
</evidence>
<dbReference type="RefSeq" id="XP_049282740.1">
    <property type="nucleotide sequence ID" value="XM_049426783.1"/>
</dbReference>
<sequence>MPSQLQSNAIVWLYFTNDTVAKKGKCVFCEQLISYEKSTFSNLTRHLKRRHPDVLKNGDKRHLVQPRVHYVWNYFEKESDTRAKCVRCQTYISCPNSAVGNLIRHMRCKHPTIPMENQYEFIQQEEDRLYDEPHSLSDAIEETFKGPSSLNESDLEMETNLNAIEMMPDNREGSVKIEYVNTNRKINEDDQEEVIEEIVHEAQTHPDVDMECRNDTDTTSQFLNQSGGLSYIQAIQKSKQVSQQEASIKSNRHESIAAIRTDEGSIGQHNFLKSIKDANVRSAAYATNIALELESLQPRQRIVAEKLISDVLFNAKLENLTEHSMVLAKLIHPTIK</sequence>
<dbReference type="InterPro" id="IPR036236">
    <property type="entry name" value="Znf_C2H2_sf"/>
</dbReference>
<dbReference type="AlphaFoldDB" id="A0A4Y0BPK0"/>
<evidence type="ECO:0000256" key="2">
    <source>
        <dbReference type="ARBA" id="ARBA00022771"/>
    </source>
</evidence>
<evidence type="ECO:0000313" key="6">
    <source>
        <dbReference type="EnsemblMetazoa" id="AFUN021301-PA"/>
    </source>
</evidence>
<dbReference type="InterPro" id="IPR003656">
    <property type="entry name" value="Znf_BED"/>
</dbReference>